<organism evidence="2 3">
    <name type="scientific">Plasmodium falciparum MaliPS096_E11</name>
    <dbReference type="NCBI Taxonomy" id="1036727"/>
    <lineage>
        <taxon>Eukaryota</taxon>
        <taxon>Sar</taxon>
        <taxon>Alveolata</taxon>
        <taxon>Apicomplexa</taxon>
        <taxon>Aconoidasida</taxon>
        <taxon>Haemosporida</taxon>
        <taxon>Plasmodiidae</taxon>
        <taxon>Plasmodium</taxon>
        <taxon>Plasmodium (Laverania)</taxon>
    </lineage>
</organism>
<reference evidence="2 3" key="1">
    <citation type="submission" date="2013-02" db="EMBL/GenBank/DDBJ databases">
        <title>The Genome Annotation of Plasmodium falciparum MaliPS096_E11.</title>
        <authorList>
            <consortium name="The Broad Institute Genome Sequencing Platform"/>
            <consortium name="The Broad Institute Genome Sequencing Center for Infectious Disease"/>
            <person name="Neafsey D."/>
            <person name="Hoffman S."/>
            <person name="Volkman S."/>
            <person name="Rosenthal P."/>
            <person name="Walker B."/>
            <person name="Young S.K."/>
            <person name="Zeng Q."/>
            <person name="Gargeya S."/>
            <person name="Fitzgerald M."/>
            <person name="Haas B."/>
            <person name="Abouelleil A."/>
            <person name="Allen A.W."/>
            <person name="Alvarado L."/>
            <person name="Arachchi H.M."/>
            <person name="Berlin A.M."/>
            <person name="Chapman S.B."/>
            <person name="Gainer-Dewar J."/>
            <person name="Goldberg J."/>
            <person name="Griggs A."/>
            <person name="Gujja S."/>
            <person name="Hansen M."/>
            <person name="Howarth C."/>
            <person name="Imamovic A."/>
            <person name="Ireland A."/>
            <person name="Larimer J."/>
            <person name="McCowan C."/>
            <person name="Murphy C."/>
            <person name="Pearson M."/>
            <person name="Poon T.W."/>
            <person name="Priest M."/>
            <person name="Roberts A."/>
            <person name="Saif S."/>
            <person name="Shea T."/>
            <person name="Sisk P."/>
            <person name="Sykes S."/>
            <person name="Wortman J."/>
            <person name="Nusbaum C."/>
            <person name="Birren B."/>
        </authorList>
    </citation>
    <scope>NUCLEOTIDE SEQUENCE [LARGE SCALE GENOMIC DNA]</scope>
    <source>
        <strain evidence="2 3">MaliPS096_E11</strain>
    </source>
</reference>
<proteinExistence type="predicted"/>
<feature type="signal peptide" evidence="1">
    <location>
        <begin position="1"/>
        <end position="28"/>
    </location>
</feature>
<sequence length="193" mass="21822">MIFFLSKKSSFGFLLCGLFLLLNNNVFQKWSNIRNNKNNGLILTDVWQKVLQKNFQKSSVLKSDNHVDNNKNDLIKWYVSGLSYLPSVSTVIPGIGGEVSVSAHSNKIPNDNHKYVFKWEDLMKKSEVGIPSYMVESLKDVGPQVINGIIDKLRSKNNENLDYYPCTLAEFTALGVLFSLLPSLEVELNETSE</sequence>
<dbReference type="OrthoDB" id="376528at2759"/>
<accession>A0A024WH37</accession>
<dbReference type="Proteomes" id="UP000030699">
    <property type="component" value="Unassembled WGS sequence"/>
</dbReference>
<name>A0A024WH37_PLAFA</name>
<protein>
    <submittedName>
        <fullName evidence="2">Uncharacterized protein</fullName>
    </submittedName>
</protein>
<evidence type="ECO:0000313" key="2">
    <source>
        <dbReference type="EMBL" id="ETW45846.1"/>
    </source>
</evidence>
<dbReference type="AlphaFoldDB" id="A0A024WH37"/>
<reference evidence="2 3" key="2">
    <citation type="submission" date="2013-02" db="EMBL/GenBank/DDBJ databases">
        <title>The Genome Sequence of Plasmodium falciparum MaliPS096_E11.</title>
        <authorList>
            <consortium name="The Broad Institute Genome Sequencing Platform"/>
            <consortium name="The Broad Institute Genome Sequencing Center for Infectious Disease"/>
            <person name="Neafsey D."/>
            <person name="Cheeseman I."/>
            <person name="Volkman S."/>
            <person name="Adams J."/>
            <person name="Walker B."/>
            <person name="Young S.K."/>
            <person name="Zeng Q."/>
            <person name="Gargeya S."/>
            <person name="Fitzgerald M."/>
            <person name="Haas B."/>
            <person name="Abouelleil A."/>
            <person name="Alvarado L."/>
            <person name="Arachchi H.M."/>
            <person name="Berlin A.M."/>
            <person name="Chapman S.B."/>
            <person name="Dewar J."/>
            <person name="Goldberg J."/>
            <person name="Griggs A."/>
            <person name="Gujja S."/>
            <person name="Hansen M."/>
            <person name="Howarth C."/>
            <person name="Imamovic A."/>
            <person name="Larimer J."/>
            <person name="McCowan C."/>
            <person name="Murphy C."/>
            <person name="Neiman D."/>
            <person name="Pearson M."/>
            <person name="Priest M."/>
            <person name="Roberts A."/>
            <person name="Saif S."/>
            <person name="Shea T."/>
            <person name="Sisk P."/>
            <person name="Sykes S."/>
            <person name="Wortman J."/>
            <person name="Nusbaum C."/>
            <person name="Birren B."/>
        </authorList>
    </citation>
    <scope>NUCLEOTIDE SEQUENCE [LARGE SCALE GENOMIC DNA]</scope>
    <source>
        <strain evidence="2 3">MaliPS096_E11</strain>
    </source>
</reference>
<feature type="chain" id="PRO_5001537047" evidence="1">
    <location>
        <begin position="29"/>
        <end position="193"/>
    </location>
</feature>
<evidence type="ECO:0000313" key="3">
    <source>
        <dbReference type="Proteomes" id="UP000030699"/>
    </source>
</evidence>
<evidence type="ECO:0000256" key="1">
    <source>
        <dbReference type="SAM" id="SignalP"/>
    </source>
</evidence>
<keyword evidence="1" id="KW-0732">Signal</keyword>
<gene>
    <name evidence="2" type="ORF">PFMALIP_06092</name>
</gene>
<dbReference type="EMBL" id="KI925928">
    <property type="protein sequence ID" value="ETW45846.1"/>
    <property type="molecule type" value="Genomic_DNA"/>
</dbReference>